<feature type="chain" id="PRO_5039098307" evidence="2">
    <location>
        <begin position="21"/>
        <end position="185"/>
    </location>
</feature>
<name>A0A1X7IEM0_9BACL</name>
<keyword evidence="4" id="KW-1185">Reference proteome</keyword>
<protein>
    <submittedName>
        <fullName evidence="3">Sporulation lipoprotein, YhcN/YlaJ family</fullName>
    </submittedName>
</protein>
<dbReference type="GO" id="GO:0030435">
    <property type="term" value="P:sporulation resulting in formation of a cellular spore"/>
    <property type="evidence" value="ECO:0007669"/>
    <property type="project" value="InterPro"/>
</dbReference>
<proteinExistence type="predicted"/>
<dbReference type="OrthoDB" id="2381329at2"/>
<evidence type="ECO:0000256" key="1">
    <source>
        <dbReference type="SAM" id="MobiDB-lite"/>
    </source>
</evidence>
<feature type="region of interest" description="Disordered" evidence="1">
    <location>
        <begin position="156"/>
        <end position="185"/>
    </location>
</feature>
<dbReference type="RefSeq" id="WP_085492648.1">
    <property type="nucleotide sequence ID" value="NZ_FXAZ01000001.1"/>
</dbReference>
<keyword evidence="2" id="KW-0732">Signal</keyword>
<reference evidence="3 4" key="1">
    <citation type="submission" date="2017-04" db="EMBL/GenBank/DDBJ databases">
        <authorList>
            <person name="Afonso C.L."/>
            <person name="Miller P.J."/>
            <person name="Scott M.A."/>
            <person name="Spackman E."/>
            <person name="Goraichik I."/>
            <person name="Dimitrov K.M."/>
            <person name="Suarez D.L."/>
            <person name="Swayne D.E."/>
        </authorList>
    </citation>
    <scope>NUCLEOTIDE SEQUENCE [LARGE SCALE GENOMIC DNA]</scope>
    <source>
        <strain evidence="3 4">11</strain>
    </source>
</reference>
<dbReference type="PROSITE" id="PS51257">
    <property type="entry name" value="PROKAR_LIPOPROTEIN"/>
    <property type="match status" value="1"/>
</dbReference>
<keyword evidence="3" id="KW-0449">Lipoprotein</keyword>
<dbReference type="NCBIfam" id="TIGR02898">
    <property type="entry name" value="spore_YhcN_YlaJ"/>
    <property type="match status" value="1"/>
</dbReference>
<accession>A0A1X7IEM0</accession>
<evidence type="ECO:0000313" key="4">
    <source>
        <dbReference type="Proteomes" id="UP000193834"/>
    </source>
</evidence>
<dbReference type="Proteomes" id="UP000193834">
    <property type="component" value="Unassembled WGS sequence"/>
</dbReference>
<dbReference type="InterPro" id="IPR019076">
    <property type="entry name" value="Spore_lipoprot_YhcN/YlaJ-like"/>
</dbReference>
<dbReference type="InterPro" id="IPR014247">
    <property type="entry name" value="Spore_lipoprot_YhcN/YlaJ"/>
</dbReference>
<gene>
    <name evidence="3" type="ORF">SAMN06295960_0372</name>
</gene>
<dbReference type="Pfam" id="PF09580">
    <property type="entry name" value="Spore_YhcN_YlaJ"/>
    <property type="match status" value="1"/>
</dbReference>
<feature type="signal peptide" evidence="2">
    <location>
        <begin position="1"/>
        <end position="20"/>
    </location>
</feature>
<sequence length="185" mass="19631">MRKLLIIFLVVGVVAGCGTANKSASPKAQAKAPGTVIQQDTGAKTPIYDREAVRKHLVDLAKHVPGVKGVNCVVFGNTAVVGIDVDGSLDRSRVGTIKFSVAEALSKDPYGVNAYVTADMDLNQRLKEIGDDMQSGRPIGGLTDELADIVGRIVPQIPRDVKDHQPSKDTGIPKQKNTPSSPPPR</sequence>
<dbReference type="STRING" id="1852522.SAMN06295960_0372"/>
<evidence type="ECO:0000313" key="3">
    <source>
        <dbReference type="EMBL" id="SMG13099.1"/>
    </source>
</evidence>
<dbReference type="EMBL" id="FXAZ01000001">
    <property type="protein sequence ID" value="SMG13099.1"/>
    <property type="molecule type" value="Genomic_DNA"/>
</dbReference>
<evidence type="ECO:0000256" key="2">
    <source>
        <dbReference type="SAM" id="SignalP"/>
    </source>
</evidence>
<organism evidence="3 4">
    <name type="scientific">Paenibacillus aquistagni</name>
    <dbReference type="NCBI Taxonomy" id="1852522"/>
    <lineage>
        <taxon>Bacteria</taxon>
        <taxon>Bacillati</taxon>
        <taxon>Bacillota</taxon>
        <taxon>Bacilli</taxon>
        <taxon>Bacillales</taxon>
        <taxon>Paenibacillaceae</taxon>
        <taxon>Paenibacillus</taxon>
    </lineage>
</organism>
<dbReference type="AlphaFoldDB" id="A0A1X7IEM0"/>